<evidence type="ECO:0000313" key="2">
    <source>
        <dbReference type="Proteomes" id="UP001321473"/>
    </source>
</evidence>
<gene>
    <name evidence="1" type="ORF">V5799_034059</name>
</gene>
<accession>A0AAQ4DLJ4</accession>
<comment type="caution">
    <text evidence="1">The sequence shown here is derived from an EMBL/GenBank/DDBJ whole genome shotgun (WGS) entry which is preliminary data.</text>
</comment>
<proteinExistence type="predicted"/>
<reference evidence="1 2" key="1">
    <citation type="journal article" date="2023" name="Arcadia Sci">
        <title>De novo assembly of a long-read Amblyomma americanum tick genome.</title>
        <authorList>
            <person name="Chou S."/>
            <person name="Poskanzer K.E."/>
            <person name="Rollins M."/>
            <person name="Thuy-Boun P.S."/>
        </authorList>
    </citation>
    <scope>NUCLEOTIDE SEQUENCE [LARGE SCALE GENOMIC DNA]</scope>
    <source>
        <strain evidence="1">F_SG_1</strain>
        <tissue evidence="1">Salivary glands</tissue>
    </source>
</reference>
<organism evidence="1 2">
    <name type="scientific">Amblyomma americanum</name>
    <name type="common">Lone star tick</name>
    <dbReference type="NCBI Taxonomy" id="6943"/>
    <lineage>
        <taxon>Eukaryota</taxon>
        <taxon>Metazoa</taxon>
        <taxon>Ecdysozoa</taxon>
        <taxon>Arthropoda</taxon>
        <taxon>Chelicerata</taxon>
        <taxon>Arachnida</taxon>
        <taxon>Acari</taxon>
        <taxon>Parasitiformes</taxon>
        <taxon>Ixodida</taxon>
        <taxon>Ixodoidea</taxon>
        <taxon>Ixodidae</taxon>
        <taxon>Amblyomminae</taxon>
        <taxon>Amblyomma</taxon>
    </lineage>
</organism>
<dbReference type="Proteomes" id="UP001321473">
    <property type="component" value="Unassembled WGS sequence"/>
</dbReference>
<name>A0AAQ4DLJ4_AMBAM</name>
<dbReference type="AlphaFoldDB" id="A0AAQ4DLJ4"/>
<evidence type="ECO:0000313" key="1">
    <source>
        <dbReference type="EMBL" id="KAK8763334.1"/>
    </source>
</evidence>
<keyword evidence="2" id="KW-1185">Reference proteome</keyword>
<dbReference type="EMBL" id="JARKHS020029425">
    <property type="protein sequence ID" value="KAK8763334.1"/>
    <property type="molecule type" value="Genomic_DNA"/>
</dbReference>
<protein>
    <submittedName>
        <fullName evidence="1">Uncharacterized protein</fullName>
    </submittedName>
</protein>
<sequence>MTSPPLYIRTERSGVLSRGNRGVGWSNLPSLLNRITTSPHRRPKKTPHSPLRTEWSRYERYLAIIPVVVCPP</sequence>